<dbReference type="Proteomes" id="UP000231962">
    <property type="component" value="Unassembled WGS sequence"/>
</dbReference>
<dbReference type="AlphaFoldDB" id="A0A2M9ZRE0"/>
<dbReference type="SUPFAM" id="SSF141371">
    <property type="entry name" value="PilZ domain-like"/>
    <property type="match status" value="1"/>
</dbReference>
<evidence type="ECO:0000313" key="2">
    <source>
        <dbReference type="EMBL" id="PJZ71116.1"/>
    </source>
</evidence>
<accession>A0A2M9ZRE0</accession>
<evidence type="ECO:0000313" key="5">
    <source>
        <dbReference type="Proteomes" id="UP000231990"/>
    </source>
</evidence>
<dbReference type="Pfam" id="PF07238">
    <property type="entry name" value="PilZ"/>
    <property type="match status" value="1"/>
</dbReference>
<dbReference type="InterPro" id="IPR009875">
    <property type="entry name" value="PilZ_domain"/>
</dbReference>
<gene>
    <name evidence="2" type="ORF">CH360_00930</name>
    <name evidence="3" type="ORF">CH373_00930</name>
</gene>
<dbReference type="GO" id="GO:0035438">
    <property type="term" value="F:cyclic-di-GMP binding"/>
    <property type="evidence" value="ECO:0007669"/>
    <property type="project" value="InterPro"/>
</dbReference>
<dbReference type="Gene3D" id="2.40.10.220">
    <property type="entry name" value="predicted glycosyltransferase like domains"/>
    <property type="match status" value="1"/>
</dbReference>
<organism evidence="3 5">
    <name type="scientific">Leptospira perolatii</name>
    <dbReference type="NCBI Taxonomy" id="2023191"/>
    <lineage>
        <taxon>Bacteria</taxon>
        <taxon>Pseudomonadati</taxon>
        <taxon>Spirochaetota</taxon>
        <taxon>Spirochaetia</taxon>
        <taxon>Leptospirales</taxon>
        <taxon>Leptospiraceae</taxon>
        <taxon>Leptospira</taxon>
    </lineage>
</organism>
<keyword evidence="4" id="KW-1185">Reference proteome</keyword>
<evidence type="ECO:0000313" key="3">
    <source>
        <dbReference type="EMBL" id="PJZ74648.1"/>
    </source>
</evidence>
<dbReference type="RefSeq" id="WP_100712058.1">
    <property type="nucleotide sequence ID" value="NZ_NPDY01000001.1"/>
</dbReference>
<evidence type="ECO:0000259" key="1">
    <source>
        <dbReference type="Pfam" id="PF07238"/>
    </source>
</evidence>
<reference evidence="4 5" key="1">
    <citation type="submission" date="2017-07" db="EMBL/GenBank/DDBJ databases">
        <title>Leptospira spp. isolated from tropical soils.</title>
        <authorList>
            <person name="Thibeaux R."/>
            <person name="Iraola G."/>
            <person name="Ferres I."/>
            <person name="Bierque E."/>
            <person name="Girault D."/>
            <person name="Soupe-Gilbert M.-E."/>
            <person name="Picardeau M."/>
            <person name="Goarant C."/>
        </authorList>
    </citation>
    <scope>NUCLEOTIDE SEQUENCE [LARGE SCALE GENOMIC DNA]</scope>
    <source>
        <strain evidence="3 5">FH1-B-B1</strain>
        <strain evidence="2 4">FH1-B-C1</strain>
    </source>
</reference>
<sequence>MQKQEIGEHDSESRPELLSDKRFYKRFRKDNPVRFFGQSEWREGVLLDISMMGASVLSDEEWSLGEKIRIMSPMFQCELLGEVIRMNQVDEGKRYALIFHDMTDAAILEILNKIATCR</sequence>
<protein>
    <submittedName>
        <fullName evidence="3">Pilus assembly protein PilZ</fullName>
    </submittedName>
</protein>
<dbReference type="Proteomes" id="UP000231990">
    <property type="component" value="Unassembled WGS sequence"/>
</dbReference>
<dbReference type="OrthoDB" id="339047at2"/>
<evidence type="ECO:0000313" key="4">
    <source>
        <dbReference type="Proteomes" id="UP000231962"/>
    </source>
</evidence>
<dbReference type="EMBL" id="NPDZ01000001">
    <property type="protein sequence ID" value="PJZ74648.1"/>
    <property type="molecule type" value="Genomic_DNA"/>
</dbReference>
<feature type="domain" description="PilZ" evidence="1">
    <location>
        <begin position="20"/>
        <end position="110"/>
    </location>
</feature>
<dbReference type="EMBL" id="NPDY01000001">
    <property type="protein sequence ID" value="PJZ71116.1"/>
    <property type="molecule type" value="Genomic_DNA"/>
</dbReference>
<comment type="caution">
    <text evidence="3">The sequence shown here is derived from an EMBL/GenBank/DDBJ whole genome shotgun (WGS) entry which is preliminary data.</text>
</comment>
<proteinExistence type="predicted"/>
<name>A0A2M9ZRE0_9LEPT</name>